<evidence type="ECO:0000313" key="8">
    <source>
        <dbReference type="Proteomes" id="UP001458880"/>
    </source>
</evidence>
<comment type="caution">
    <text evidence="7">The sequence shown here is derived from an EMBL/GenBank/DDBJ whole genome shotgun (WGS) entry which is preliminary data.</text>
</comment>
<dbReference type="GO" id="GO:0007166">
    <property type="term" value="P:cell surface receptor signaling pathway"/>
    <property type="evidence" value="ECO:0007669"/>
    <property type="project" value="InterPro"/>
</dbReference>
<feature type="domain" description="G-protein coupled receptors family 2 profile 2" evidence="6">
    <location>
        <begin position="1"/>
        <end position="218"/>
    </location>
</feature>
<dbReference type="PANTHER" id="PTHR45620">
    <property type="entry name" value="PDF RECEPTOR-LIKE PROTEIN-RELATED"/>
    <property type="match status" value="1"/>
</dbReference>
<evidence type="ECO:0000256" key="3">
    <source>
        <dbReference type="ARBA" id="ARBA00022989"/>
    </source>
</evidence>
<feature type="transmembrane region" description="Helical" evidence="5">
    <location>
        <begin position="6"/>
        <end position="22"/>
    </location>
</feature>
<keyword evidence="2 5" id="KW-0812">Transmembrane</keyword>
<accession>A0AAW1JF08</accession>
<name>A0AAW1JF08_POPJA</name>
<dbReference type="Gene3D" id="1.20.1070.10">
    <property type="entry name" value="Rhodopsin 7-helix transmembrane proteins"/>
    <property type="match status" value="1"/>
</dbReference>
<evidence type="ECO:0000256" key="2">
    <source>
        <dbReference type="ARBA" id="ARBA00022692"/>
    </source>
</evidence>
<dbReference type="AlphaFoldDB" id="A0AAW1JF08"/>
<evidence type="ECO:0000259" key="6">
    <source>
        <dbReference type="PROSITE" id="PS50261"/>
    </source>
</evidence>
<sequence>MNLFASFAMNNFLWLLWYNFVVDRPEVVKDNTLWCRLLHIILTYFLLSNYSWMLCEGLYLHTVLVSAFISEVLLLRCMLLVGWGTSLLEIIIYAAVRSVYGTPVENGACWLDETRYYLILQIPVCCTVGLNVLFLFNILRVLCIKLKRAPHAGSGASRASLQALRATLLLVPLLGLNYLLTPFRPEKNPPWEYAYEVVSAVTASFQVCNTYLMICEVYPNSFESTHVVIYLAK</sequence>
<comment type="subcellular location">
    <subcellularLocation>
        <location evidence="1">Membrane</location>
        <topology evidence="1">Multi-pass membrane protein</topology>
    </subcellularLocation>
</comment>
<dbReference type="PANTHER" id="PTHR45620:SF32">
    <property type="entry name" value="DIURETIC HORMONE 31 RECEPTOR, ISOFORM C"/>
    <property type="match status" value="1"/>
</dbReference>
<keyword evidence="8" id="KW-1185">Reference proteome</keyword>
<feature type="transmembrane region" description="Helical" evidence="5">
    <location>
        <begin position="34"/>
        <end position="52"/>
    </location>
</feature>
<keyword evidence="7" id="KW-0675">Receptor</keyword>
<dbReference type="GO" id="GO:0008528">
    <property type="term" value="F:G protein-coupled peptide receptor activity"/>
    <property type="evidence" value="ECO:0007669"/>
    <property type="project" value="TreeGrafter"/>
</dbReference>
<dbReference type="GO" id="GO:0005886">
    <property type="term" value="C:plasma membrane"/>
    <property type="evidence" value="ECO:0007669"/>
    <property type="project" value="TreeGrafter"/>
</dbReference>
<dbReference type="GO" id="GO:0007188">
    <property type="term" value="P:adenylate cyclase-modulating G protein-coupled receptor signaling pathway"/>
    <property type="evidence" value="ECO:0007669"/>
    <property type="project" value="TreeGrafter"/>
</dbReference>
<protein>
    <submittedName>
        <fullName evidence="7">7 transmembrane receptor (Secretin family)</fullName>
    </submittedName>
</protein>
<reference evidence="7 8" key="1">
    <citation type="journal article" date="2024" name="BMC Genomics">
        <title>De novo assembly and annotation of Popillia japonica's genome with initial clues to its potential as an invasive pest.</title>
        <authorList>
            <person name="Cucini C."/>
            <person name="Boschi S."/>
            <person name="Funari R."/>
            <person name="Cardaioli E."/>
            <person name="Iannotti N."/>
            <person name="Marturano G."/>
            <person name="Paoli F."/>
            <person name="Bruttini M."/>
            <person name="Carapelli A."/>
            <person name="Frati F."/>
            <person name="Nardi F."/>
        </authorList>
    </citation>
    <scope>NUCLEOTIDE SEQUENCE [LARGE SCALE GENOMIC DNA]</scope>
    <source>
        <strain evidence="7">DMR45628</strain>
    </source>
</reference>
<dbReference type="InterPro" id="IPR000832">
    <property type="entry name" value="GPCR_2_secretin-like"/>
</dbReference>
<dbReference type="InterPro" id="IPR017981">
    <property type="entry name" value="GPCR_2-like_7TM"/>
</dbReference>
<keyword evidence="3 5" id="KW-1133">Transmembrane helix</keyword>
<feature type="transmembrane region" description="Helical" evidence="5">
    <location>
        <begin position="116"/>
        <end position="142"/>
    </location>
</feature>
<evidence type="ECO:0000313" key="7">
    <source>
        <dbReference type="EMBL" id="KAK9701849.1"/>
    </source>
</evidence>
<feature type="transmembrane region" description="Helical" evidence="5">
    <location>
        <begin position="80"/>
        <end position="96"/>
    </location>
</feature>
<keyword evidence="4 5" id="KW-0472">Membrane</keyword>
<evidence type="ECO:0000256" key="4">
    <source>
        <dbReference type="ARBA" id="ARBA00023136"/>
    </source>
</evidence>
<dbReference type="Pfam" id="PF00002">
    <property type="entry name" value="7tm_2"/>
    <property type="match status" value="1"/>
</dbReference>
<dbReference type="InterPro" id="IPR050332">
    <property type="entry name" value="GPCR_2"/>
</dbReference>
<evidence type="ECO:0000256" key="1">
    <source>
        <dbReference type="ARBA" id="ARBA00004141"/>
    </source>
</evidence>
<gene>
    <name evidence="7" type="ORF">QE152_g30319</name>
</gene>
<dbReference type="EMBL" id="JASPKY010000406">
    <property type="protein sequence ID" value="KAK9701849.1"/>
    <property type="molecule type" value="Genomic_DNA"/>
</dbReference>
<dbReference type="PROSITE" id="PS50261">
    <property type="entry name" value="G_PROTEIN_RECEP_F2_4"/>
    <property type="match status" value="1"/>
</dbReference>
<dbReference type="PRINTS" id="PR00249">
    <property type="entry name" value="GPCRSECRETIN"/>
</dbReference>
<organism evidence="7 8">
    <name type="scientific">Popillia japonica</name>
    <name type="common">Japanese beetle</name>
    <dbReference type="NCBI Taxonomy" id="7064"/>
    <lineage>
        <taxon>Eukaryota</taxon>
        <taxon>Metazoa</taxon>
        <taxon>Ecdysozoa</taxon>
        <taxon>Arthropoda</taxon>
        <taxon>Hexapoda</taxon>
        <taxon>Insecta</taxon>
        <taxon>Pterygota</taxon>
        <taxon>Neoptera</taxon>
        <taxon>Endopterygota</taxon>
        <taxon>Coleoptera</taxon>
        <taxon>Polyphaga</taxon>
        <taxon>Scarabaeiformia</taxon>
        <taxon>Scarabaeidae</taxon>
        <taxon>Rutelinae</taxon>
        <taxon>Popillia</taxon>
    </lineage>
</organism>
<evidence type="ECO:0000256" key="5">
    <source>
        <dbReference type="SAM" id="Phobius"/>
    </source>
</evidence>
<proteinExistence type="predicted"/>
<dbReference type="Proteomes" id="UP001458880">
    <property type="component" value="Unassembled WGS sequence"/>
</dbReference>